<evidence type="ECO:0000313" key="3">
    <source>
        <dbReference type="EMBL" id="RAV31644.1"/>
    </source>
</evidence>
<sequence length="415" mass="45003">MSTRTRWRTPPANCAPNCAEPGLVEWQNVAETDPGPNRPLQGDEDVEGSTLPGAEPIFADETAEEAAVAEAAVESTSQGVEAAGIAPEDLDETDEEDPDLDESQQGFFSRIGSSFASTGRFIWDIPGNLTRATRPALPQIRGAMPNPPLGARQVSHGYADDLWQARPTLDRPYPVVLVHGTISSKNVWQNLVLRLRDDGFVVFAPDYGVHGTQDIPASAEDLGAYIEQVLSATGAEQVDIVGHSQGGLLARYWINEMGGEDYVHHLISLGSPHKGTTLLGMLGGMLTTEMTQRMAAATIRRVFGAAGMQQIMGSPLLDTLAAGPDTRPLIRYTCYATRNDATVVPHENSFLSETEGAAVTNQYLQDLGVARVRHEDLPTHPQVQEIVHQALLEALDEEQQDDWENWHDWAGVGIA</sequence>
<dbReference type="Gene3D" id="3.40.50.1820">
    <property type="entry name" value="alpha/beta hydrolase"/>
    <property type="match status" value="1"/>
</dbReference>
<feature type="domain" description="AB hydrolase-1" evidence="2">
    <location>
        <begin position="173"/>
        <end position="303"/>
    </location>
</feature>
<dbReference type="GO" id="GO:0003824">
    <property type="term" value="F:catalytic activity"/>
    <property type="evidence" value="ECO:0007669"/>
    <property type="project" value="UniProtKB-ARBA"/>
</dbReference>
<dbReference type="EMBL" id="QHCV01000070">
    <property type="protein sequence ID" value="RAV31644.1"/>
    <property type="molecule type" value="Genomic_DNA"/>
</dbReference>
<feature type="region of interest" description="Disordered" evidence="1">
    <location>
        <begin position="26"/>
        <end position="67"/>
    </location>
</feature>
<dbReference type="PANTHER" id="PTHR37946:SF1">
    <property type="entry name" value="SLL1969 PROTEIN"/>
    <property type="match status" value="1"/>
</dbReference>
<keyword evidence="4" id="KW-1185">Reference proteome</keyword>
<protein>
    <recommendedName>
        <fullName evidence="2">AB hydrolase-1 domain-containing protein</fullName>
    </recommendedName>
</protein>
<dbReference type="InterPro" id="IPR000073">
    <property type="entry name" value="AB_hydrolase_1"/>
</dbReference>
<organism evidence="3 4">
    <name type="scientific">Corynebacterium heidelbergense</name>
    <dbReference type="NCBI Taxonomy" id="2055947"/>
    <lineage>
        <taxon>Bacteria</taxon>
        <taxon>Bacillati</taxon>
        <taxon>Actinomycetota</taxon>
        <taxon>Actinomycetes</taxon>
        <taxon>Mycobacteriales</taxon>
        <taxon>Corynebacteriaceae</taxon>
        <taxon>Corynebacterium</taxon>
    </lineage>
</organism>
<accession>A0A364V4S6</accession>
<comment type="caution">
    <text evidence="3">The sequence shown here is derived from an EMBL/GenBank/DDBJ whole genome shotgun (WGS) entry which is preliminary data.</text>
</comment>
<name>A0A364V4S6_9CORY</name>
<dbReference type="Proteomes" id="UP000251577">
    <property type="component" value="Unassembled WGS sequence"/>
</dbReference>
<evidence type="ECO:0000259" key="2">
    <source>
        <dbReference type="Pfam" id="PF00561"/>
    </source>
</evidence>
<reference evidence="3 4" key="1">
    <citation type="journal article" date="2018" name="Syst. Appl. Microbiol.">
        <title>Corynebacterium heidelbergense sp. nov., isolated from the preen glands of Egyptian geese (Alopochen aegyptiacus).</title>
        <authorList>
            <person name="Braun M.S."/>
            <person name="Wang E."/>
            <person name="Zimmermann S."/>
            <person name="Wink M."/>
        </authorList>
    </citation>
    <scope>NUCLEOTIDE SEQUENCE [LARGE SCALE GENOMIC DNA]</scope>
    <source>
        <strain evidence="3 4">647</strain>
    </source>
</reference>
<dbReference type="SUPFAM" id="SSF53474">
    <property type="entry name" value="alpha/beta-Hydrolases"/>
    <property type="match status" value="1"/>
</dbReference>
<dbReference type="PANTHER" id="PTHR37946">
    <property type="entry name" value="SLL1969 PROTEIN"/>
    <property type="match status" value="1"/>
</dbReference>
<gene>
    <name evidence="3" type="ORF">DLJ54_07275</name>
</gene>
<proteinExistence type="predicted"/>
<evidence type="ECO:0000313" key="4">
    <source>
        <dbReference type="Proteomes" id="UP000251577"/>
    </source>
</evidence>
<dbReference type="InterPro" id="IPR029058">
    <property type="entry name" value="AB_hydrolase_fold"/>
</dbReference>
<evidence type="ECO:0000256" key="1">
    <source>
        <dbReference type="SAM" id="MobiDB-lite"/>
    </source>
</evidence>
<dbReference type="Pfam" id="PF00561">
    <property type="entry name" value="Abhydrolase_1"/>
    <property type="match status" value="1"/>
</dbReference>
<dbReference type="AlphaFoldDB" id="A0A364V4S6"/>